<keyword evidence="4" id="KW-1185">Reference proteome</keyword>
<dbReference type="Proteomes" id="UP000693672">
    <property type="component" value="Unassembled WGS sequence"/>
</dbReference>
<sequence>MGKPTSGVNASDFETSFRLGAEAWAGSQGASYGAQYTNNVEQAIRQATDALRQMGDSTGNKGLDYAKGDIAEIWHAETFNIDASRLGKTNVSARAPRDTGAADIRFGSSPDLKDAQLKYYKNGEETAKAISNPKYGQMEKVVPSDQLEEVKRTAETLKQKNELRRPEQAKQYEHTAKSASDRLKEGGVESKPLSEAEAKQMAKELRDGTFDPKKYGLHIDSVVKWSDIARQSGQAAVHAALFSLALKSAPLMMDMLKKAMQESAVDPGEFLLKGIDAFHDAVWDGLRGGIASFLTISCQSGQIGSMFKQASPDIIGAATVVAVNAIRNAIKLSRGQLTASEFADACLMDSIVVSFGLLGAAAGQALIPIPLLGSLIGNLIGGLIGTLVYQGSKSLIMTLAIDRGWTLFGFVDQNYTVPREMLARTGIHLIKLSSIQLNPLQLSTIQLHRLSVGRIQIEPLSRGLLRANMVGYI</sequence>
<keyword evidence="2" id="KW-1133">Transmembrane helix</keyword>
<feature type="region of interest" description="Disordered" evidence="1">
    <location>
        <begin position="160"/>
        <end position="203"/>
    </location>
</feature>
<evidence type="ECO:0000313" key="3">
    <source>
        <dbReference type="EMBL" id="CAG7614362.1"/>
    </source>
</evidence>
<dbReference type="EMBL" id="CAJVAS010000005">
    <property type="protein sequence ID" value="CAG7614362.1"/>
    <property type="molecule type" value="Genomic_DNA"/>
</dbReference>
<protein>
    <submittedName>
        <fullName evidence="3">Uncharacterized protein</fullName>
    </submittedName>
</protein>
<evidence type="ECO:0000256" key="2">
    <source>
        <dbReference type="SAM" id="Phobius"/>
    </source>
</evidence>
<dbReference type="AlphaFoldDB" id="A0A916K1B4"/>
<organism evidence="3 4">
    <name type="scientific">Paenibacillus solanacearum</name>
    <dbReference type="NCBI Taxonomy" id="2048548"/>
    <lineage>
        <taxon>Bacteria</taxon>
        <taxon>Bacillati</taxon>
        <taxon>Bacillota</taxon>
        <taxon>Bacilli</taxon>
        <taxon>Bacillales</taxon>
        <taxon>Paenibacillaceae</taxon>
        <taxon>Paenibacillus</taxon>
    </lineage>
</organism>
<dbReference type="RefSeq" id="WP_218091497.1">
    <property type="nucleotide sequence ID" value="NZ_CAJVAS010000005.1"/>
</dbReference>
<comment type="caution">
    <text evidence="3">The sequence shown here is derived from an EMBL/GenBank/DDBJ whole genome shotgun (WGS) entry which is preliminary data.</text>
</comment>
<reference evidence="3" key="1">
    <citation type="submission" date="2021-06" db="EMBL/GenBank/DDBJ databases">
        <authorList>
            <person name="Criscuolo A."/>
        </authorList>
    </citation>
    <scope>NUCLEOTIDE SEQUENCE</scope>
    <source>
        <strain evidence="3">CIP111600</strain>
    </source>
</reference>
<evidence type="ECO:0000256" key="1">
    <source>
        <dbReference type="SAM" id="MobiDB-lite"/>
    </source>
</evidence>
<name>A0A916K1B4_9BACL</name>
<keyword evidence="2" id="KW-0812">Transmembrane</keyword>
<keyword evidence="2" id="KW-0472">Membrane</keyword>
<evidence type="ECO:0000313" key="4">
    <source>
        <dbReference type="Proteomes" id="UP000693672"/>
    </source>
</evidence>
<feature type="transmembrane region" description="Helical" evidence="2">
    <location>
        <begin position="369"/>
        <end position="389"/>
    </location>
</feature>
<accession>A0A916K1B4</accession>
<proteinExistence type="predicted"/>
<gene>
    <name evidence="3" type="ORF">PAESOLCIP111_01701</name>
</gene>